<comment type="caution">
    <text evidence="5">The sequence shown here is derived from an EMBL/GenBank/DDBJ whole genome shotgun (WGS) entry which is preliminary data.</text>
</comment>
<evidence type="ECO:0000313" key="6">
    <source>
        <dbReference type="Proteomes" id="UP000290572"/>
    </source>
</evidence>
<reference evidence="5 6" key="1">
    <citation type="submission" date="2018-03" db="EMBL/GenBank/DDBJ databases">
        <title>Draft genome sequence of Rohu Carp (Labeo rohita).</title>
        <authorList>
            <person name="Das P."/>
            <person name="Kushwaha B."/>
            <person name="Joshi C.G."/>
            <person name="Kumar D."/>
            <person name="Nagpure N.S."/>
            <person name="Sahoo L."/>
            <person name="Das S.P."/>
            <person name="Bit A."/>
            <person name="Patnaik S."/>
            <person name="Meher P.K."/>
            <person name="Jayasankar P."/>
            <person name="Koringa P.G."/>
            <person name="Patel N.V."/>
            <person name="Hinsu A.T."/>
            <person name="Kumar R."/>
            <person name="Pandey M."/>
            <person name="Agarwal S."/>
            <person name="Srivastava S."/>
            <person name="Singh M."/>
            <person name="Iquebal M.A."/>
            <person name="Jaiswal S."/>
            <person name="Angadi U.B."/>
            <person name="Kumar N."/>
            <person name="Raza M."/>
            <person name="Shah T.M."/>
            <person name="Rai A."/>
            <person name="Jena J.K."/>
        </authorList>
    </citation>
    <scope>NUCLEOTIDE SEQUENCE [LARGE SCALE GENOMIC DNA]</scope>
    <source>
        <strain evidence="5">DASCIFA01</strain>
        <tissue evidence="5">Testis</tissue>
    </source>
</reference>
<dbReference type="STRING" id="84645.A0A498MYL6"/>
<evidence type="ECO:0000256" key="3">
    <source>
        <dbReference type="SAM" id="Coils"/>
    </source>
</evidence>
<dbReference type="PANTHER" id="PTHR23150:SF33">
    <property type="entry name" value="INACTIVE C-ALPHA-FORMYLGLYCINE-GENERATING ENZYME 2"/>
    <property type="match status" value="1"/>
</dbReference>
<protein>
    <submittedName>
        <fullName evidence="5">Sulfatase-modifying factor 2</fullName>
    </submittedName>
</protein>
<dbReference type="Pfam" id="PF03781">
    <property type="entry name" value="FGE-sulfatase"/>
    <property type="match status" value="1"/>
</dbReference>
<evidence type="ECO:0000256" key="2">
    <source>
        <dbReference type="ARBA" id="ARBA00005310"/>
    </source>
</evidence>
<dbReference type="SUPFAM" id="SSF56436">
    <property type="entry name" value="C-type lectin-like"/>
    <property type="match status" value="1"/>
</dbReference>
<dbReference type="AlphaFoldDB" id="A0A498MYL6"/>
<comment type="similarity">
    <text evidence="2">Belongs to the sulfatase-modifying factor family.</text>
</comment>
<keyword evidence="3" id="KW-0175">Coiled coil</keyword>
<dbReference type="PANTHER" id="PTHR23150">
    <property type="entry name" value="SULFATASE MODIFYING FACTOR 1, 2"/>
    <property type="match status" value="1"/>
</dbReference>
<organism evidence="5 6">
    <name type="scientific">Labeo rohita</name>
    <name type="common">Indian major carp</name>
    <name type="synonym">Cyprinus rohita</name>
    <dbReference type="NCBI Taxonomy" id="84645"/>
    <lineage>
        <taxon>Eukaryota</taxon>
        <taxon>Metazoa</taxon>
        <taxon>Chordata</taxon>
        <taxon>Craniata</taxon>
        <taxon>Vertebrata</taxon>
        <taxon>Euteleostomi</taxon>
        <taxon>Actinopterygii</taxon>
        <taxon>Neopterygii</taxon>
        <taxon>Teleostei</taxon>
        <taxon>Ostariophysi</taxon>
        <taxon>Cypriniformes</taxon>
        <taxon>Cyprinidae</taxon>
        <taxon>Labeoninae</taxon>
        <taxon>Labeonini</taxon>
        <taxon>Labeo</taxon>
    </lineage>
</organism>
<feature type="domain" description="Sulfatase-modifying factor enzyme-like" evidence="4">
    <location>
        <begin position="88"/>
        <end position="345"/>
    </location>
</feature>
<evidence type="ECO:0000259" key="4">
    <source>
        <dbReference type="Pfam" id="PF03781"/>
    </source>
</evidence>
<name>A0A498MYL6_LABRO</name>
<dbReference type="InterPro" id="IPR005532">
    <property type="entry name" value="SUMF_dom"/>
</dbReference>
<comment type="subcellular location">
    <subcellularLocation>
        <location evidence="1">Endoplasmic reticulum lumen</location>
    </subcellularLocation>
</comment>
<dbReference type="Gene3D" id="3.90.1580.10">
    <property type="entry name" value="paralog of FGE (formylglycine-generating enzyme)"/>
    <property type="match status" value="1"/>
</dbReference>
<sequence length="357" mass="40170">MSKDQLDSVVSHAEGLLSLAIQLHAQCQEESAQMAALAEQLREESQSLLSQSDVLQQDMAEMSKALEVLMDTKVAFEAKERQARKLIDEMVSIPGGKMMMGTSAADGRDGESPTRAVTLQPFKIDKEFVRQQKYKTEAEKFGWSFVFQDFVSDQLKSKVTQKIESAPWWLPVEKVFWRQPAGPGSGIKDRLESPVVQVSWNDAQTYCQWKKKRLPTEEEWEMAARGGRTYPWGNKFLLNRTNLWQVSIFSIFLSIADRDAAEDGYHGVAPVTAYPPQNNYGLYDMLGNVWEWTSSRFPGAQTMYVLRGASWIDTADGSANHRARVTTRMGNTPDSASDNLGFRCAMGSNAKQKKTEL</sequence>
<evidence type="ECO:0007829" key="7">
    <source>
        <dbReference type="PeptideAtlas" id="A0A498MYL6"/>
    </source>
</evidence>
<dbReference type="EMBL" id="QBIY01012082">
    <property type="protein sequence ID" value="RXN27068.1"/>
    <property type="molecule type" value="Genomic_DNA"/>
</dbReference>
<feature type="coiled-coil region" evidence="3">
    <location>
        <begin position="24"/>
        <end position="58"/>
    </location>
</feature>
<accession>A0A498MYL6</accession>
<proteinExistence type="evidence at protein level"/>
<dbReference type="InterPro" id="IPR042095">
    <property type="entry name" value="SUMF_sf"/>
</dbReference>
<dbReference type="Proteomes" id="UP000290572">
    <property type="component" value="Unassembled WGS sequence"/>
</dbReference>
<dbReference type="GO" id="GO:0005788">
    <property type="term" value="C:endoplasmic reticulum lumen"/>
    <property type="evidence" value="ECO:0007669"/>
    <property type="project" value="UniProtKB-SubCell"/>
</dbReference>
<evidence type="ECO:0000256" key="1">
    <source>
        <dbReference type="ARBA" id="ARBA00004319"/>
    </source>
</evidence>
<evidence type="ECO:0000313" key="5">
    <source>
        <dbReference type="EMBL" id="RXN27068.1"/>
    </source>
</evidence>
<keyword evidence="7" id="KW-1267">Proteomics identification</keyword>
<dbReference type="InterPro" id="IPR016187">
    <property type="entry name" value="CTDL_fold"/>
</dbReference>
<keyword evidence="6" id="KW-1185">Reference proteome</keyword>
<gene>
    <name evidence="5" type="ORF">ROHU_020521</name>
</gene>
<dbReference type="InterPro" id="IPR051043">
    <property type="entry name" value="Sulfatase_Mod_Factor_Kinase"/>
</dbReference>